<accession>A0AAE0WBW8</accession>
<keyword evidence="2" id="KW-1185">Reference proteome</keyword>
<organism evidence="1 2">
    <name type="scientific">Potamilus streckersoni</name>
    <dbReference type="NCBI Taxonomy" id="2493646"/>
    <lineage>
        <taxon>Eukaryota</taxon>
        <taxon>Metazoa</taxon>
        <taxon>Spiralia</taxon>
        <taxon>Lophotrochozoa</taxon>
        <taxon>Mollusca</taxon>
        <taxon>Bivalvia</taxon>
        <taxon>Autobranchia</taxon>
        <taxon>Heteroconchia</taxon>
        <taxon>Palaeoheterodonta</taxon>
        <taxon>Unionida</taxon>
        <taxon>Unionoidea</taxon>
        <taxon>Unionidae</taxon>
        <taxon>Ambleminae</taxon>
        <taxon>Lampsilini</taxon>
        <taxon>Potamilus</taxon>
    </lineage>
</organism>
<proteinExistence type="predicted"/>
<dbReference type="EMBL" id="JAEAOA010002150">
    <property type="protein sequence ID" value="KAK3607892.1"/>
    <property type="molecule type" value="Genomic_DNA"/>
</dbReference>
<comment type="caution">
    <text evidence="1">The sequence shown here is derived from an EMBL/GenBank/DDBJ whole genome shotgun (WGS) entry which is preliminary data.</text>
</comment>
<evidence type="ECO:0000313" key="2">
    <source>
        <dbReference type="Proteomes" id="UP001195483"/>
    </source>
</evidence>
<name>A0AAE0WBW8_9BIVA</name>
<sequence length="111" mass="12338">MYPEYFILDATGFLVFILFYTEANDGILPVTISDTNVSTMPVHSTLYSVEVRGAYVSPSNHGKVCDTICTCEHSSSKYSSSVIITCKQKDTLTDIPVMETPEQMKNVTEIK</sequence>
<reference evidence="1" key="1">
    <citation type="journal article" date="2021" name="Genome Biol. Evol.">
        <title>A High-Quality Reference Genome for a Parasitic Bivalve with Doubly Uniparental Inheritance (Bivalvia: Unionida).</title>
        <authorList>
            <person name="Smith C.H."/>
        </authorList>
    </citation>
    <scope>NUCLEOTIDE SEQUENCE</scope>
    <source>
        <strain evidence="1">CHS0354</strain>
    </source>
</reference>
<dbReference type="Proteomes" id="UP001195483">
    <property type="component" value="Unassembled WGS sequence"/>
</dbReference>
<dbReference type="AlphaFoldDB" id="A0AAE0WBW8"/>
<reference evidence="1" key="3">
    <citation type="submission" date="2023-05" db="EMBL/GenBank/DDBJ databases">
        <authorList>
            <person name="Smith C.H."/>
        </authorList>
    </citation>
    <scope>NUCLEOTIDE SEQUENCE</scope>
    <source>
        <strain evidence="1">CHS0354</strain>
        <tissue evidence="1">Mantle</tissue>
    </source>
</reference>
<gene>
    <name evidence="1" type="ORF">CHS0354_036715</name>
</gene>
<evidence type="ECO:0000313" key="1">
    <source>
        <dbReference type="EMBL" id="KAK3607892.1"/>
    </source>
</evidence>
<protein>
    <submittedName>
        <fullName evidence="1">Uncharacterized protein</fullName>
    </submittedName>
</protein>
<reference evidence="1" key="2">
    <citation type="journal article" date="2021" name="Genome Biol. Evol.">
        <title>Developing a high-quality reference genome for a parasitic bivalve with doubly uniparental inheritance (Bivalvia: Unionida).</title>
        <authorList>
            <person name="Smith C.H."/>
        </authorList>
    </citation>
    <scope>NUCLEOTIDE SEQUENCE</scope>
    <source>
        <strain evidence="1">CHS0354</strain>
        <tissue evidence="1">Mantle</tissue>
    </source>
</reference>